<name>A0ABD1UAH4_9LAMI</name>
<dbReference type="AlphaFoldDB" id="A0ABD1UAH4"/>
<protein>
    <submittedName>
        <fullName evidence="2">Intersectin-1</fullName>
    </submittedName>
</protein>
<sequence length="144" mass="15628">MLIREKATPSDDSGTEKSPSNADDESQLPKAGESIPEDDRPNAHNIDQTTKSPPDSPVGSNAIESPSKELQDPRTSKNINVNGSPHAFETHGEYGALSGDKGFDEPGLGSFDTHYDTDAAWDFNPNSTKVFENALVFMVKYNML</sequence>
<keyword evidence="3" id="KW-1185">Reference proteome</keyword>
<dbReference type="Proteomes" id="UP001604277">
    <property type="component" value="Unassembled WGS sequence"/>
</dbReference>
<proteinExistence type="predicted"/>
<feature type="compositionally biased region" description="Polar residues" evidence="1">
    <location>
        <begin position="45"/>
        <end position="64"/>
    </location>
</feature>
<evidence type="ECO:0000313" key="2">
    <source>
        <dbReference type="EMBL" id="KAL2522024.1"/>
    </source>
</evidence>
<reference evidence="3" key="1">
    <citation type="submission" date="2024-07" db="EMBL/GenBank/DDBJ databases">
        <title>Two chromosome-level genome assemblies of Korean endemic species Abeliophyllum distichum and Forsythia ovata (Oleaceae).</title>
        <authorList>
            <person name="Jang H."/>
        </authorList>
    </citation>
    <scope>NUCLEOTIDE SEQUENCE [LARGE SCALE GENOMIC DNA]</scope>
</reference>
<feature type="compositionally biased region" description="Basic and acidic residues" evidence="1">
    <location>
        <begin position="66"/>
        <end position="75"/>
    </location>
</feature>
<feature type="region of interest" description="Disordered" evidence="1">
    <location>
        <begin position="1"/>
        <end position="101"/>
    </location>
</feature>
<comment type="caution">
    <text evidence="2">The sequence shown here is derived from an EMBL/GenBank/DDBJ whole genome shotgun (WGS) entry which is preliminary data.</text>
</comment>
<accession>A0ABD1UAH4</accession>
<feature type="compositionally biased region" description="Polar residues" evidence="1">
    <location>
        <begin position="10"/>
        <end position="21"/>
    </location>
</feature>
<organism evidence="2 3">
    <name type="scientific">Forsythia ovata</name>
    <dbReference type="NCBI Taxonomy" id="205694"/>
    <lineage>
        <taxon>Eukaryota</taxon>
        <taxon>Viridiplantae</taxon>
        <taxon>Streptophyta</taxon>
        <taxon>Embryophyta</taxon>
        <taxon>Tracheophyta</taxon>
        <taxon>Spermatophyta</taxon>
        <taxon>Magnoliopsida</taxon>
        <taxon>eudicotyledons</taxon>
        <taxon>Gunneridae</taxon>
        <taxon>Pentapetalae</taxon>
        <taxon>asterids</taxon>
        <taxon>lamiids</taxon>
        <taxon>Lamiales</taxon>
        <taxon>Oleaceae</taxon>
        <taxon>Forsythieae</taxon>
        <taxon>Forsythia</taxon>
    </lineage>
</organism>
<evidence type="ECO:0000313" key="3">
    <source>
        <dbReference type="Proteomes" id="UP001604277"/>
    </source>
</evidence>
<dbReference type="EMBL" id="JBFOLJ010000007">
    <property type="protein sequence ID" value="KAL2522024.1"/>
    <property type="molecule type" value="Genomic_DNA"/>
</dbReference>
<gene>
    <name evidence="2" type="ORF">Fot_25947</name>
</gene>
<evidence type="ECO:0000256" key="1">
    <source>
        <dbReference type="SAM" id="MobiDB-lite"/>
    </source>
</evidence>